<evidence type="ECO:0000313" key="2">
    <source>
        <dbReference type="EMBL" id="THD67986.1"/>
    </source>
</evidence>
<name>A0A4V3UY72_9FLAO</name>
<dbReference type="EMBL" id="SSMC01000002">
    <property type="protein sequence ID" value="THD67986.1"/>
    <property type="molecule type" value="Genomic_DNA"/>
</dbReference>
<dbReference type="AlphaFoldDB" id="A0A4V3UY72"/>
<keyword evidence="1" id="KW-0472">Membrane</keyword>
<dbReference type="Proteomes" id="UP000305939">
    <property type="component" value="Unassembled WGS sequence"/>
</dbReference>
<feature type="transmembrane region" description="Helical" evidence="1">
    <location>
        <begin position="69"/>
        <end position="88"/>
    </location>
</feature>
<gene>
    <name evidence="2" type="ORF">E7Z59_10085</name>
</gene>
<organism evidence="2 3">
    <name type="scientific">Robertkochia marina</name>
    <dbReference type="NCBI Taxonomy" id="1227945"/>
    <lineage>
        <taxon>Bacteria</taxon>
        <taxon>Pseudomonadati</taxon>
        <taxon>Bacteroidota</taxon>
        <taxon>Flavobacteriia</taxon>
        <taxon>Flavobacteriales</taxon>
        <taxon>Flavobacteriaceae</taxon>
        <taxon>Robertkochia</taxon>
    </lineage>
</organism>
<protein>
    <submittedName>
        <fullName evidence="2">Uncharacterized protein</fullName>
    </submittedName>
</protein>
<evidence type="ECO:0000313" key="3">
    <source>
        <dbReference type="Proteomes" id="UP000305939"/>
    </source>
</evidence>
<sequence>MHYTGNQKKEILLTKPDQIGDHRSDDFTSSESREVGAKKTCTNFFLTDQELKNIKERIRRKHHSATRKLLLVYGLILVAFIVIVRALGWI</sequence>
<comment type="caution">
    <text evidence="2">The sequence shown here is derived from an EMBL/GenBank/DDBJ whole genome shotgun (WGS) entry which is preliminary data.</text>
</comment>
<keyword evidence="1" id="KW-0812">Transmembrane</keyword>
<reference evidence="2 3" key="1">
    <citation type="submission" date="2019-04" db="EMBL/GenBank/DDBJ databases">
        <title>Draft genome sequence of Robertkochia marina CC-AMO-30D.</title>
        <authorList>
            <person name="Hameed A."/>
            <person name="Lin S.-Y."/>
            <person name="Shahina M."/>
            <person name="Lai W.-A."/>
            <person name="Young C.-C."/>
        </authorList>
    </citation>
    <scope>NUCLEOTIDE SEQUENCE [LARGE SCALE GENOMIC DNA]</scope>
    <source>
        <strain evidence="2 3">CC-AMO-30D</strain>
    </source>
</reference>
<keyword evidence="3" id="KW-1185">Reference proteome</keyword>
<dbReference type="RefSeq" id="WP_136336191.1">
    <property type="nucleotide sequence ID" value="NZ_QXMP01000015.1"/>
</dbReference>
<proteinExistence type="predicted"/>
<evidence type="ECO:0000256" key="1">
    <source>
        <dbReference type="SAM" id="Phobius"/>
    </source>
</evidence>
<accession>A0A4V3UY72</accession>
<keyword evidence="1" id="KW-1133">Transmembrane helix</keyword>